<evidence type="ECO:0000313" key="13">
    <source>
        <dbReference type="Proteomes" id="UP000198793"/>
    </source>
</evidence>
<dbReference type="GO" id="GO:0004475">
    <property type="term" value="F:mannose-1-phosphate guanylyltransferase (GTP) activity"/>
    <property type="evidence" value="ECO:0007669"/>
    <property type="project" value="UniProtKB-EC"/>
</dbReference>
<keyword evidence="5" id="KW-0547">Nucleotide-binding</keyword>
<dbReference type="InterPro" id="IPR029044">
    <property type="entry name" value="Nucleotide-diphossugar_trans"/>
</dbReference>
<dbReference type="EMBL" id="FNIT01000015">
    <property type="protein sequence ID" value="SDO84358.1"/>
    <property type="molecule type" value="Genomic_DNA"/>
</dbReference>
<dbReference type="AlphaFoldDB" id="A0A1H0MV69"/>
<protein>
    <recommendedName>
        <fullName evidence="2">mannose-1-phosphate guanylyltransferase</fullName>
        <ecNumber evidence="2">2.7.7.13</ecNumber>
    </recommendedName>
</protein>
<evidence type="ECO:0000256" key="7">
    <source>
        <dbReference type="ARBA" id="ARBA00047343"/>
    </source>
</evidence>
<evidence type="ECO:0000259" key="10">
    <source>
        <dbReference type="Pfam" id="PF01050"/>
    </source>
</evidence>
<dbReference type="GO" id="GO:0016853">
    <property type="term" value="F:isomerase activity"/>
    <property type="evidence" value="ECO:0007669"/>
    <property type="project" value="UniProtKB-KW"/>
</dbReference>
<dbReference type="Proteomes" id="UP000198793">
    <property type="component" value="Unassembled WGS sequence"/>
</dbReference>
<dbReference type="SUPFAM" id="SSF53448">
    <property type="entry name" value="Nucleotide-diphospho-sugar transferases"/>
    <property type="match status" value="1"/>
</dbReference>
<dbReference type="PANTHER" id="PTHR46390">
    <property type="entry name" value="MANNOSE-1-PHOSPHATE GUANYLYLTRANSFERASE"/>
    <property type="match status" value="1"/>
</dbReference>
<dbReference type="InterPro" id="IPR054566">
    <property type="entry name" value="ManC/GMP-like_b-helix"/>
</dbReference>
<dbReference type="NCBIfam" id="TIGR01479">
    <property type="entry name" value="GMP_PMI"/>
    <property type="match status" value="1"/>
</dbReference>
<dbReference type="STRING" id="1166073.SAMN05192530_11577"/>
<sequence length="478" mass="51721">MEHEAIVPVILCGGSGTRLWPVSRDSMPKQFVSLTGTGRSTFQDTVLRVRGHGFMKPVVLTHGDFRFIVLEQLREIGVEADIVLEPERRDSAPAVAVAALVAQQRGAIALVVAADHVVDDADAFRRDCQAAVPAARSGALGDGRIMLLGIAPDHPSTAYGYIAVGEPIGPDRAAGSFEVARFIEKPDAARAAELIEEGCVWNSGNFLFDPAVMIEELEQGAASVLDGARGALEGAMRDLDFLRLDAASFGKAPRISIDYAVMEKTRRAGVVRARFGWSDIGAWNALYDVLPRDASGNVVEGPVSLAGTKGSLVRADGILTAVVGISDAVVVATPDAVLVTTRERAGEVKGLVAQLHSEGREEAGQHRRIHRPWGWYQRIDIGTRFQVKQICVHPGARLSLQKHFHRAEHWIVVQGTAEVTIDATVKLVHENEAAYLPIGCTHRLHNPGKIELRLIEVQVGSYTGEDDIVRVEDVYART</sequence>
<evidence type="ECO:0000256" key="3">
    <source>
        <dbReference type="ARBA" id="ARBA00022679"/>
    </source>
</evidence>
<dbReference type="GO" id="GO:0009298">
    <property type="term" value="P:GDP-mannose biosynthetic process"/>
    <property type="evidence" value="ECO:0007669"/>
    <property type="project" value="TreeGrafter"/>
</dbReference>
<dbReference type="OrthoDB" id="9806359at2"/>
<comment type="similarity">
    <text evidence="1 8">Belongs to the mannose-6-phosphate isomerase type 2 family.</text>
</comment>
<evidence type="ECO:0000256" key="8">
    <source>
        <dbReference type="RuleBase" id="RU004190"/>
    </source>
</evidence>
<keyword evidence="13" id="KW-1185">Reference proteome</keyword>
<keyword evidence="12" id="KW-0413">Isomerase</keyword>
<dbReference type="InterPro" id="IPR049577">
    <property type="entry name" value="GMPP_N"/>
</dbReference>
<evidence type="ECO:0000256" key="5">
    <source>
        <dbReference type="ARBA" id="ARBA00022741"/>
    </source>
</evidence>
<dbReference type="SUPFAM" id="SSF51182">
    <property type="entry name" value="RmlC-like cupins"/>
    <property type="match status" value="1"/>
</dbReference>
<evidence type="ECO:0000256" key="2">
    <source>
        <dbReference type="ARBA" id="ARBA00012387"/>
    </source>
</evidence>
<evidence type="ECO:0000256" key="4">
    <source>
        <dbReference type="ARBA" id="ARBA00022695"/>
    </source>
</evidence>
<dbReference type="InterPro" id="IPR011051">
    <property type="entry name" value="RmlC_Cupin_sf"/>
</dbReference>
<feature type="domain" description="Nucleotidyl transferase" evidence="9">
    <location>
        <begin position="8"/>
        <end position="293"/>
    </location>
</feature>
<dbReference type="InterPro" id="IPR051161">
    <property type="entry name" value="Mannose-6P_isomerase_type2"/>
</dbReference>
<evidence type="ECO:0000256" key="1">
    <source>
        <dbReference type="ARBA" id="ARBA00006115"/>
    </source>
</evidence>
<keyword evidence="4 12" id="KW-0548">Nucleotidyltransferase</keyword>
<feature type="domain" description="MannoseP isomerase/GMP-like beta-helix" evidence="11">
    <location>
        <begin position="308"/>
        <end position="355"/>
    </location>
</feature>
<feature type="domain" description="Mannose-6-phosphate isomerase type II C-terminal" evidence="10">
    <location>
        <begin position="359"/>
        <end position="473"/>
    </location>
</feature>
<evidence type="ECO:0000259" key="11">
    <source>
        <dbReference type="Pfam" id="PF22640"/>
    </source>
</evidence>
<organism evidence="12 13">
    <name type="scientific">Aureimonas jatrophae</name>
    <dbReference type="NCBI Taxonomy" id="1166073"/>
    <lineage>
        <taxon>Bacteria</taxon>
        <taxon>Pseudomonadati</taxon>
        <taxon>Pseudomonadota</taxon>
        <taxon>Alphaproteobacteria</taxon>
        <taxon>Hyphomicrobiales</taxon>
        <taxon>Aurantimonadaceae</taxon>
        <taxon>Aureimonas</taxon>
    </lineage>
</organism>
<evidence type="ECO:0000256" key="6">
    <source>
        <dbReference type="ARBA" id="ARBA00023134"/>
    </source>
</evidence>
<dbReference type="Pfam" id="PF00483">
    <property type="entry name" value="NTP_transferase"/>
    <property type="match status" value="1"/>
</dbReference>
<accession>A0A1H0MV69</accession>
<evidence type="ECO:0000259" key="9">
    <source>
        <dbReference type="Pfam" id="PF00483"/>
    </source>
</evidence>
<dbReference type="Pfam" id="PF22640">
    <property type="entry name" value="ManC_GMP_beta-helix"/>
    <property type="match status" value="1"/>
</dbReference>
<keyword evidence="6" id="KW-0342">GTP-binding</keyword>
<gene>
    <name evidence="12" type="ORF">SAMN05192530_11577</name>
</gene>
<keyword evidence="3 12" id="KW-0808">Transferase</keyword>
<dbReference type="InterPro" id="IPR001538">
    <property type="entry name" value="Man6P_isomerase-2_C"/>
</dbReference>
<dbReference type="InterPro" id="IPR014710">
    <property type="entry name" value="RmlC-like_jellyroll"/>
</dbReference>
<dbReference type="Gene3D" id="3.90.550.10">
    <property type="entry name" value="Spore Coat Polysaccharide Biosynthesis Protein SpsA, Chain A"/>
    <property type="match status" value="1"/>
</dbReference>
<dbReference type="InterPro" id="IPR005835">
    <property type="entry name" value="NTP_transferase_dom"/>
</dbReference>
<dbReference type="Gene3D" id="2.60.120.10">
    <property type="entry name" value="Jelly Rolls"/>
    <property type="match status" value="1"/>
</dbReference>
<proteinExistence type="inferred from homology"/>
<dbReference type="FunFam" id="2.60.120.10:FF:000032">
    <property type="entry name" value="Mannose-1-phosphate guanylyltransferase/mannose-6-phosphate isomerase"/>
    <property type="match status" value="1"/>
</dbReference>
<dbReference type="PANTHER" id="PTHR46390:SF1">
    <property type="entry name" value="MANNOSE-1-PHOSPHATE GUANYLYLTRANSFERASE"/>
    <property type="match status" value="1"/>
</dbReference>
<dbReference type="EC" id="2.7.7.13" evidence="2"/>
<dbReference type="GO" id="GO:0005525">
    <property type="term" value="F:GTP binding"/>
    <property type="evidence" value="ECO:0007669"/>
    <property type="project" value="UniProtKB-KW"/>
</dbReference>
<evidence type="ECO:0000313" key="12">
    <source>
        <dbReference type="EMBL" id="SDO84358.1"/>
    </source>
</evidence>
<name>A0A1H0MV69_9HYPH</name>
<comment type="catalytic activity">
    <reaction evidence="7">
        <text>alpha-D-mannose 1-phosphate + GTP + H(+) = GDP-alpha-D-mannose + diphosphate</text>
        <dbReference type="Rhea" id="RHEA:15229"/>
        <dbReference type="ChEBI" id="CHEBI:15378"/>
        <dbReference type="ChEBI" id="CHEBI:33019"/>
        <dbReference type="ChEBI" id="CHEBI:37565"/>
        <dbReference type="ChEBI" id="CHEBI:57527"/>
        <dbReference type="ChEBI" id="CHEBI:58409"/>
        <dbReference type="EC" id="2.7.7.13"/>
    </reaction>
</comment>
<dbReference type="CDD" id="cd02213">
    <property type="entry name" value="cupin_PMI_typeII_C"/>
    <property type="match status" value="1"/>
</dbReference>
<reference evidence="12 13" key="1">
    <citation type="submission" date="2016-10" db="EMBL/GenBank/DDBJ databases">
        <authorList>
            <person name="de Groot N.N."/>
        </authorList>
    </citation>
    <scope>NUCLEOTIDE SEQUENCE [LARGE SCALE GENOMIC DNA]</scope>
    <source>
        <strain evidence="13">L7-484,KACC 16230,DSM 25025</strain>
    </source>
</reference>
<dbReference type="CDD" id="cd02509">
    <property type="entry name" value="GDP-M1P_Guanylyltransferase"/>
    <property type="match status" value="1"/>
</dbReference>
<dbReference type="InterPro" id="IPR006375">
    <property type="entry name" value="Man1P_GuaTrfase/Man6P_Isoase"/>
</dbReference>
<dbReference type="GO" id="GO:0000271">
    <property type="term" value="P:polysaccharide biosynthetic process"/>
    <property type="evidence" value="ECO:0007669"/>
    <property type="project" value="InterPro"/>
</dbReference>
<dbReference type="Pfam" id="PF01050">
    <property type="entry name" value="MannoseP_isomer"/>
    <property type="match status" value="1"/>
</dbReference>